<reference evidence="2" key="1">
    <citation type="submission" date="2021-01" db="EMBL/GenBank/DDBJ databases">
        <authorList>
            <person name="Corre E."/>
            <person name="Pelletier E."/>
            <person name="Niang G."/>
            <person name="Scheremetjew M."/>
            <person name="Finn R."/>
            <person name="Kale V."/>
            <person name="Holt S."/>
            <person name="Cochrane G."/>
            <person name="Meng A."/>
            <person name="Brown T."/>
            <person name="Cohen L."/>
        </authorList>
    </citation>
    <scope>NUCLEOTIDE SEQUENCE</scope>
    <source>
        <strain evidence="2">UTEX LB 985</strain>
    </source>
</reference>
<accession>A0A7S2HTC6</accession>
<dbReference type="EMBL" id="HBGU01052783">
    <property type="protein sequence ID" value="CAD9499283.1"/>
    <property type="molecule type" value="Transcribed_RNA"/>
</dbReference>
<gene>
    <name evidence="2" type="ORF">CBRE1094_LOCUS28814</name>
</gene>
<proteinExistence type="predicted"/>
<sequence length="172" mass="18517">MSVHPTSTPHPPSTPVSMHPSPASERVKKTPITLHALRTALKAGRQAPLSPPAFAEEMERRVMEGTILFTSTKADKEMVINLYTAGFVEAFDSYPRVSQGHNIVSFSGLDFGRTLQEAETGLAGALAYVARHCTFPHGQVRVDATGNSFSVKAKAALRQAVRGCPGIEALYL</sequence>
<organism evidence="2">
    <name type="scientific">Haptolina brevifila</name>
    <dbReference type="NCBI Taxonomy" id="156173"/>
    <lineage>
        <taxon>Eukaryota</taxon>
        <taxon>Haptista</taxon>
        <taxon>Haptophyta</taxon>
        <taxon>Prymnesiophyceae</taxon>
        <taxon>Prymnesiales</taxon>
        <taxon>Prymnesiaceae</taxon>
        <taxon>Haptolina</taxon>
    </lineage>
</organism>
<evidence type="ECO:0000256" key="1">
    <source>
        <dbReference type="SAM" id="MobiDB-lite"/>
    </source>
</evidence>
<feature type="region of interest" description="Disordered" evidence="1">
    <location>
        <begin position="1"/>
        <end position="29"/>
    </location>
</feature>
<evidence type="ECO:0000313" key="2">
    <source>
        <dbReference type="EMBL" id="CAD9499283.1"/>
    </source>
</evidence>
<protein>
    <submittedName>
        <fullName evidence="2">Uncharacterized protein</fullName>
    </submittedName>
</protein>
<dbReference type="AlphaFoldDB" id="A0A7S2HTC6"/>
<name>A0A7S2HTC6_9EUKA</name>